<dbReference type="AlphaFoldDB" id="A0A165EIK8"/>
<dbReference type="EMBL" id="KV426138">
    <property type="protein sequence ID" value="KZV87020.1"/>
    <property type="molecule type" value="Genomic_DNA"/>
</dbReference>
<keyword evidence="2" id="KW-1185">Reference proteome</keyword>
<dbReference type="SUPFAM" id="SSF51905">
    <property type="entry name" value="FAD/NAD(P)-binding domain"/>
    <property type="match status" value="1"/>
</dbReference>
<dbReference type="InParanoid" id="A0A165EIK8"/>
<gene>
    <name evidence="1" type="ORF">EXIGLDRAFT_724163</name>
</gene>
<reference evidence="1 2" key="1">
    <citation type="journal article" date="2016" name="Mol. Biol. Evol.">
        <title>Comparative Genomics of Early-Diverging Mushroom-Forming Fungi Provides Insights into the Origins of Lignocellulose Decay Capabilities.</title>
        <authorList>
            <person name="Nagy L.G."/>
            <person name="Riley R."/>
            <person name="Tritt A."/>
            <person name="Adam C."/>
            <person name="Daum C."/>
            <person name="Floudas D."/>
            <person name="Sun H."/>
            <person name="Yadav J.S."/>
            <person name="Pangilinan J."/>
            <person name="Larsson K.H."/>
            <person name="Matsuura K."/>
            <person name="Barry K."/>
            <person name="Labutti K."/>
            <person name="Kuo R."/>
            <person name="Ohm R.A."/>
            <person name="Bhattacharya S.S."/>
            <person name="Shirouzu T."/>
            <person name="Yoshinaga Y."/>
            <person name="Martin F.M."/>
            <person name="Grigoriev I.V."/>
            <person name="Hibbett D.S."/>
        </authorList>
    </citation>
    <scope>NUCLEOTIDE SEQUENCE [LARGE SCALE GENOMIC DNA]</scope>
    <source>
        <strain evidence="1 2">HHB12029</strain>
    </source>
</reference>
<proteinExistence type="predicted"/>
<accession>A0A165EIK8</accession>
<evidence type="ECO:0000313" key="2">
    <source>
        <dbReference type="Proteomes" id="UP000077266"/>
    </source>
</evidence>
<dbReference type="OrthoDB" id="10051892at2759"/>
<dbReference type="Gene3D" id="3.50.50.60">
    <property type="entry name" value="FAD/NAD(P)-binding domain"/>
    <property type="match status" value="1"/>
</dbReference>
<organism evidence="1 2">
    <name type="scientific">Exidia glandulosa HHB12029</name>
    <dbReference type="NCBI Taxonomy" id="1314781"/>
    <lineage>
        <taxon>Eukaryota</taxon>
        <taxon>Fungi</taxon>
        <taxon>Dikarya</taxon>
        <taxon>Basidiomycota</taxon>
        <taxon>Agaricomycotina</taxon>
        <taxon>Agaricomycetes</taxon>
        <taxon>Auriculariales</taxon>
        <taxon>Exidiaceae</taxon>
        <taxon>Exidia</taxon>
    </lineage>
</organism>
<evidence type="ECO:0008006" key="3">
    <source>
        <dbReference type="Google" id="ProtNLM"/>
    </source>
</evidence>
<dbReference type="Proteomes" id="UP000077266">
    <property type="component" value="Unassembled WGS sequence"/>
</dbReference>
<protein>
    <recommendedName>
        <fullName evidence="3">FAD/NAD(P)-binding domain-containing protein</fullName>
    </recommendedName>
</protein>
<evidence type="ECO:0000313" key="1">
    <source>
        <dbReference type="EMBL" id="KZV87020.1"/>
    </source>
</evidence>
<sequence length="562" mass="62428">MPKTLQIVGALAALAVPTCLLASRAYRSYLFRTYTATRDLLSLGKPRAGGKLSATAVICGGSLAGLMTARVCSDHFERVIVVEPEAWALSDAAREGPLTTGTRTVETERGVSYTTATHKRTRVYQYLGYHVYQAFLTLFLRALFPTFDKTVEERRLLIAPCDYNLHIVGRRMLYPYKEYETRGETLPPALFTTRRSLEALLRTLVKAACPHIEYIHGTATDLKLSTDGRRVTAVSVRTDSATVQDLQCDMVVDCTGNTQAGLKLLARAIPTASDELQKLRVSYDPKMYYSGIEYPLPQNFEEELAQIEIPSDNKAGRMDTGRHKHYFTWGTNPSKDHRTLFITRWEGGVYVGAGGWNSETPLNLQEMREYARAIKGDRPVPEYVFKILDLLEPVANEGEVFEAKINSCSRIFYERAHAILPNNFIAHGDSVMRLNPRFGEGITKSSVGATTLDGTLRSFSPFNANFGRTFLRRLADRSEGLWDAAKLTDYGAETTIPAKGETRNDGAFARWYGSVLNRLVAKDAEVASTFYHVGMFLAPSALLSTPTVLGKVLLEALFPTPA</sequence>
<dbReference type="InterPro" id="IPR036188">
    <property type="entry name" value="FAD/NAD-bd_sf"/>
</dbReference>
<name>A0A165EIK8_EXIGL</name>